<protein>
    <submittedName>
        <fullName evidence="2">Unnamed protein product</fullName>
    </submittedName>
</protein>
<name>A0A9W6XNX4_9STRA</name>
<sequence length="261" mass="29245">MKNLHLSTGDCAIPTYSQQPPITAALATTAEEFILAKPPLKHTHSLEIPEFGNETQATGKGEKTFVGIADTASQALFGFSGLDEDLCWQYLSPLNGNSVGELDLLFDKLPQQSALNELPAFSSLSNNDLDVRKPASPYPRQKKRKFSRKEQIQSLRETVAELSQLIRDLQMSNSSVTISPPSPAFFETSEDVTSILSQHKSLWEHVAARRLILLQAAQKENARLRGQVALHKRHVRNIKRVVRRRNDNEVTLLNWARVRVV</sequence>
<organism evidence="2 3">
    <name type="scientific">Phytophthora fragariaefolia</name>
    <dbReference type="NCBI Taxonomy" id="1490495"/>
    <lineage>
        <taxon>Eukaryota</taxon>
        <taxon>Sar</taxon>
        <taxon>Stramenopiles</taxon>
        <taxon>Oomycota</taxon>
        <taxon>Peronosporomycetes</taxon>
        <taxon>Peronosporales</taxon>
        <taxon>Peronosporaceae</taxon>
        <taxon>Phytophthora</taxon>
    </lineage>
</organism>
<accession>A0A9W6XNX4</accession>
<comment type="caution">
    <text evidence="2">The sequence shown here is derived from an EMBL/GenBank/DDBJ whole genome shotgun (WGS) entry which is preliminary data.</text>
</comment>
<proteinExistence type="predicted"/>
<reference evidence="2" key="1">
    <citation type="submission" date="2023-04" db="EMBL/GenBank/DDBJ databases">
        <title>Phytophthora fragariaefolia NBRC 109709.</title>
        <authorList>
            <person name="Ichikawa N."/>
            <person name="Sato H."/>
            <person name="Tonouchi N."/>
        </authorList>
    </citation>
    <scope>NUCLEOTIDE SEQUENCE</scope>
    <source>
        <strain evidence="2">NBRC 109709</strain>
    </source>
</reference>
<dbReference type="Proteomes" id="UP001165121">
    <property type="component" value="Unassembled WGS sequence"/>
</dbReference>
<keyword evidence="3" id="KW-1185">Reference proteome</keyword>
<evidence type="ECO:0000256" key="1">
    <source>
        <dbReference type="SAM" id="MobiDB-lite"/>
    </source>
</evidence>
<dbReference type="EMBL" id="BSXT01001417">
    <property type="protein sequence ID" value="GMF42265.1"/>
    <property type="molecule type" value="Genomic_DNA"/>
</dbReference>
<feature type="region of interest" description="Disordered" evidence="1">
    <location>
        <begin position="129"/>
        <end position="149"/>
    </location>
</feature>
<evidence type="ECO:0000313" key="2">
    <source>
        <dbReference type="EMBL" id="GMF42265.1"/>
    </source>
</evidence>
<gene>
    <name evidence="2" type="ORF">Pfra01_001375100</name>
</gene>
<dbReference type="AlphaFoldDB" id="A0A9W6XNX4"/>
<evidence type="ECO:0000313" key="3">
    <source>
        <dbReference type="Proteomes" id="UP001165121"/>
    </source>
</evidence>